<comment type="pathway">
    <text evidence="3 19">Cofactor biosynthesis; adenosylcobalamin biosynthesis; adenosylcobalamin from cob(II)yrinate a,c-diamide: step 7/7.</text>
</comment>
<evidence type="ECO:0000256" key="18">
    <source>
        <dbReference type="ARBA" id="ARBA00049504"/>
    </source>
</evidence>
<dbReference type="NCBIfam" id="NF001277">
    <property type="entry name" value="PRK00235.1-3"/>
    <property type="match status" value="1"/>
</dbReference>
<feature type="transmembrane region" description="Helical" evidence="19">
    <location>
        <begin position="149"/>
        <end position="172"/>
    </location>
</feature>
<comment type="cofactor">
    <cofactor evidence="1 19">
        <name>Mg(2+)</name>
        <dbReference type="ChEBI" id="CHEBI:18420"/>
    </cofactor>
</comment>
<evidence type="ECO:0000256" key="19">
    <source>
        <dbReference type="HAMAP-Rule" id="MF_00719"/>
    </source>
</evidence>
<proteinExistence type="inferred from homology"/>
<dbReference type="EC" id="2.7.8.26" evidence="5 19"/>
<dbReference type="RefSeq" id="WP_173808400.1">
    <property type="nucleotide sequence ID" value="NZ_JABSNP010000002.1"/>
</dbReference>
<keyword evidence="12 19" id="KW-1133">Transmembrane helix</keyword>
<dbReference type="HAMAP" id="MF_00719">
    <property type="entry name" value="CobS"/>
    <property type="match status" value="1"/>
</dbReference>
<comment type="catalytic activity">
    <reaction evidence="18 19">
        <text>alpha-ribazole 5'-phosphate + adenosylcob(III)inamide-GDP = adenosylcob(III)alamin 5'-phosphate + GMP + H(+)</text>
        <dbReference type="Rhea" id="RHEA:23560"/>
        <dbReference type="ChEBI" id="CHEBI:15378"/>
        <dbReference type="ChEBI" id="CHEBI:57918"/>
        <dbReference type="ChEBI" id="CHEBI:58115"/>
        <dbReference type="ChEBI" id="CHEBI:60487"/>
        <dbReference type="ChEBI" id="CHEBI:60493"/>
        <dbReference type="EC" id="2.7.8.26"/>
    </reaction>
</comment>
<dbReference type="Proteomes" id="UP000779507">
    <property type="component" value="Unassembled WGS sequence"/>
</dbReference>
<evidence type="ECO:0000256" key="3">
    <source>
        <dbReference type="ARBA" id="ARBA00004663"/>
    </source>
</evidence>
<feature type="transmembrane region" description="Helical" evidence="19">
    <location>
        <begin position="193"/>
        <end position="210"/>
    </location>
</feature>
<evidence type="ECO:0000256" key="15">
    <source>
        <dbReference type="ARBA" id="ARBA00032605"/>
    </source>
</evidence>
<gene>
    <name evidence="19" type="primary">cobS</name>
    <name evidence="20" type="ORF">HNP98_000424</name>
</gene>
<keyword evidence="9 19" id="KW-0808">Transferase</keyword>
<feature type="transmembrane region" description="Helical" evidence="19">
    <location>
        <begin position="216"/>
        <end position="234"/>
    </location>
</feature>
<keyword evidence="7 19" id="KW-1003">Cell membrane</keyword>
<evidence type="ECO:0000256" key="13">
    <source>
        <dbReference type="ARBA" id="ARBA00023136"/>
    </source>
</evidence>
<comment type="function">
    <text evidence="14 19">Joins adenosylcobinamide-GDP and alpha-ribazole to generate adenosylcobalamin (Ado-cobalamin). Also synthesizes adenosylcobalamin 5'-phosphate from adenosylcobinamide-GDP and alpha-ribazole 5'-phosphate.</text>
</comment>
<keyword evidence="8 19" id="KW-0169">Cobalamin biosynthesis</keyword>
<comment type="caution">
    <text evidence="20">The sequence shown here is derived from an EMBL/GenBank/DDBJ whole genome shotgun (WGS) entry which is preliminary data.</text>
</comment>
<evidence type="ECO:0000256" key="9">
    <source>
        <dbReference type="ARBA" id="ARBA00022679"/>
    </source>
</evidence>
<comment type="similarity">
    <text evidence="4 19">Belongs to the CobS family.</text>
</comment>
<sequence>MPDSWPRRQLRLLLTAVMFYTRLPVPRWVGHTEGQLNRATVYFPLIGWLVGGVAAGVYWGAAQLWPPLVAVLLSTGAGVLLTGAFHEDGLADTCDGFGGGWTRERILAIMKDSRVGTYGVVGLGLVLATKVAALAGAAGRGPGALPVSALLLVAHPLSRLVAATFVRTLPYARADLADGKAKPIAQSLPPGRLAAAALPGLLPLLALAAWQQRPMLLAVLGPLAVLQVVLGRWFKKWLGGYTGDCLGAAQQLAEALIYLFLTAHLI</sequence>
<keyword evidence="21" id="KW-1185">Reference proteome</keyword>
<protein>
    <recommendedName>
        <fullName evidence="6 19">Adenosylcobinamide-GDP ribazoletransferase</fullName>
        <ecNumber evidence="5 19">2.7.8.26</ecNumber>
    </recommendedName>
    <alternativeName>
        <fullName evidence="16 19">Cobalamin synthase</fullName>
    </alternativeName>
    <alternativeName>
        <fullName evidence="15 19">Cobalamin-5'-phosphate synthase</fullName>
    </alternativeName>
</protein>
<evidence type="ECO:0000256" key="11">
    <source>
        <dbReference type="ARBA" id="ARBA00022842"/>
    </source>
</evidence>
<accession>A0ABX2FKZ4</accession>
<evidence type="ECO:0000256" key="6">
    <source>
        <dbReference type="ARBA" id="ARBA00015850"/>
    </source>
</evidence>
<dbReference type="PANTHER" id="PTHR34148:SF1">
    <property type="entry name" value="ADENOSYLCOBINAMIDE-GDP RIBAZOLETRANSFERASE"/>
    <property type="match status" value="1"/>
</dbReference>
<comment type="catalytic activity">
    <reaction evidence="17 19">
        <text>alpha-ribazole + adenosylcob(III)inamide-GDP = adenosylcob(III)alamin + GMP + H(+)</text>
        <dbReference type="Rhea" id="RHEA:16049"/>
        <dbReference type="ChEBI" id="CHEBI:10329"/>
        <dbReference type="ChEBI" id="CHEBI:15378"/>
        <dbReference type="ChEBI" id="CHEBI:18408"/>
        <dbReference type="ChEBI" id="CHEBI:58115"/>
        <dbReference type="ChEBI" id="CHEBI:60487"/>
        <dbReference type="EC" id="2.7.8.26"/>
    </reaction>
</comment>
<keyword evidence="10 19" id="KW-0812">Transmembrane</keyword>
<evidence type="ECO:0000313" key="20">
    <source>
        <dbReference type="EMBL" id="NRT17617.1"/>
    </source>
</evidence>
<feature type="transmembrane region" description="Helical" evidence="19">
    <location>
        <begin position="115"/>
        <end position="137"/>
    </location>
</feature>
<feature type="transmembrane region" description="Helical" evidence="19">
    <location>
        <begin position="12"/>
        <end position="29"/>
    </location>
</feature>
<evidence type="ECO:0000256" key="12">
    <source>
        <dbReference type="ARBA" id="ARBA00022989"/>
    </source>
</evidence>
<evidence type="ECO:0000256" key="17">
    <source>
        <dbReference type="ARBA" id="ARBA00048623"/>
    </source>
</evidence>
<evidence type="ECO:0000313" key="21">
    <source>
        <dbReference type="Proteomes" id="UP000779507"/>
    </source>
</evidence>
<evidence type="ECO:0000256" key="8">
    <source>
        <dbReference type="ARBA" id="ARBA00022573"/>
    </source>
</evidence>
<evidence type="ECO:0000256" key="5">
    <source>
        <dbReference type="ARBA" id="ARBA00013200"/>
    </source>
</evidence>
<evidence type="ECO:0000256" key="14">
    <source>
        <dbReference type="ARBA" id="ARBA00025228"/>
    </source>
</evidence>
<evidence type="ECO:0000256" key="16">
    <source>
        <dbReference type="ARBA" id="ARBA00032853"/>
    </source>
</evidence>
<feature type="transmembrane region" description="Helical" evidence="19">
    <location>
        <begin position="67"/>
        <end position="85"/>
    </location>
</feature>
<dbReference type="NCBIfam" id="TIGR00317">
    <property type="entry name" value="cobS"/>
    <property type="match status" value="1"/>
</dbReference>
<evidence type="ECO:0000256" key="2">
    <source>
        <dbReference type="ARBA" id="ARBA00004651"/>
    </source>
</evidence>
<evidence type="ECO:0000256" key="4">
    <source>
        <dbReference type="ARBA" id="ARBA00010561"/>
    </source>
</evidence>
<dbReference type="InterPro" id="IPR003805">
    <property type="entry name" value="CobS"/>
</dbReference>
<reference evidence="20 21" key="1">
    <citation type="submission" date="2020-05" db="EMBL/GenBank/DDBJ databases">
        <title>Genomic Encyclopedia of Type Strains, Phase IV (KMG-V): Genome sequencing to study the core and pangenomes of soil and plant-associated prokaryotes.</title>
        <authorList>
            <person name="Whitman W."/>
        </authorList>
    </citation>
    <scope>NUCLEOTIDE SEQUENCE [LARGE SCALE GENOMIC DNA]</scope>
    <source>
        <strain evidence="20 21">9A</strain>
    </source>
</reference>
<name>A0ABX2FKZ4_9BACT</name>
<evidence type="ECO:0000256" key="10">
    <source>
        <dbReference type="ARBA" id="ARBA00022692"/>
    </source>
</evidence>
<dbReference type="EMBL" id="JABSNP010000002">
    <property type="protein sequence ID" value="NRT17617.1"/>
    <property type="molecule type" value="Genomic_DNA"/>
</dbReference>
<dbReference type="Pfam" id="PF02654">
    <property type="entry name" value="CobS"/>
    <property type="match status" value="1"/>
</dbReference>
<comment type="subcellular location">
    <subcellularLocation>
        <location evidence="2 19">Cell membrane</location>
        <topology evidence="2 19">Multi-pass membrane protein</topology>
    </subcellularLocation>
</comment>
<evidence type="ECO:0000256" key="7">
    <source>
        <dbReference type="ARBA" id="ARBA00022475"/>
    </source>
</evidence>
<dbReference type="PANTHER" id="PTHR34148">
    <property type="entry name" value="ADENOSYLCOBINAMIDE-GDP RIBAZOLETRANSFERASE"/>
    <property type="match status" value="1"/>
</dbReference>
<keyword evidence="13 19" id="KW-0472">Membrane</keyword>
<feature type="transmembrane region" description="Helical" evidence="19">
    <location>
        <begin position="41"/>
        <end position="61"/>
    </location>
</feature>
<evidence type="ECO:0000256" key="1">
    <source>
        <dbReference type="ARBA" id="ARBA00001946"/>
    </source>
</evidence>
<organism evidence="20 21">
    <name type="scientific">Hymenobacter caeli</name>
    <dbReference type="NCBI Taxonomy" id="2735894"/>
    <lineage>
        <taxon>Bacteria</taxon>
        <taxon>Pseudomonadati</taxon>
        <taxon>Bacteroidota</taxon>
        <taxon>Cytophagia</taxon>
        <taxon>Cytophagales</taxon>
        <taxon>Hymenobacteraceae</taxon>
        <taxon>Hymenobacter</taxon>
    </lineage>
</organism>
<keyword evidence="11 19" id="KW-0460">Magnesium</keyword>
<dbReference type="GO" id="GO:0051073">
    <property type="term" value="F:adenosylcobinamide-GDP ribazoletransferase activity"/>
    <property type="evidence" value="ECO:0007669"/>
    <property type="project" value="UniProtKB-EC"/>
</dbReference>